<sequence>MSMLGFILHAKLRQTVKRAKFHHINFVHVVKPFLFFLVTYRKVGTQKRGLCHV</sequence>
<feature type="transmembrane region" description="Helical" evidence="1">
    <location>
        <begin position="21"/>
        <end position="40"/>
    </location>
</feature>
<proteinExistence type="predicted"/>
<gene>
    <name evidence="2" type="ORF">HMPREF1991_01593</name>
</gene>
<evidence type="ECO:0000313" key="3">
    <source>
        <dbReference type="Proteomes" id="UP000027442"/>
    </source>
</evidence>
<name>A0A069QHR9_HOYLO</name>
<dbReference type="AlphaFoldDB" id="A0A069QHR9"/>
<keyword evidence="1" id="KW-1133">Transmembrane helix</keyword>
<keyword evidence="1" id="KW-0472">Membrane</keyword>
<dbReference type="PATRIC" id="fig|1122985.7.peg.1653"/>
<evidence type="ECO:0000256" key="1">
    <source>
        <dbReference type="SAM" id="Phobius"/>
    </source>
</evidence>
<protein>
    <submittedName>
        <fullName evidence="2">Uncharacterized protein</fullName>
    </submittedName>
</protein>
<reference evidence="2 3" key="1">
    <citation type="submission" date="2013-08" db="EMBL/GenBank/DDBJ databases">
        <authorList>
            <person name="Weinstock G."/>
            <person name="Sodergren E."/>
            <person name="Wylie T."/>
            <person name="Fulton L."/>
            <person name="Fulton R."/>
            <person name="Fronick C."/>
            <person name="O'Laughlin M."/>
            <person name="Godfrey J."/>
            <person name="Miner T."/>
            <person name="Herter B."/>
            <person name="Appelbaum E."/>
            <person name="Cordes M."/>
            <person name="Lek S."/>
            <person name="Wollam A."/>
            <person name="Pepin K.H."/>
            <person name="Palsikar V.B."/>
            <person name="Mitreva M."/>
            <person name="Wilson R.K."/>
        </authorList>
    </citation>
    <scope>NUCLEOTIDE SEQUENCE [LARGE SCALE GENOMIC DNA]</scope>
    <source>
        <strain evidence="2 3">ATCC 15930</strain>
    </source>
</reference>
<evidence type="ECO:0000313" key="2">
    <source>
        <dbReference type="EMBL" id="KDR52330.1"/>
    </source>
</evidence>
<dbReference type="Proteomes" id="UP000027442">
    <property type="component" value="Unassembled WGS sequence"/>
</dbReference>
<keyword evidence="1" id="KW-0812">Transmembrane</keyword>
<accession>A0A069QHR9</accession>
<organism evidence="2 3">
    <name type="scientific">Hoylesella loescheii DSM 19665 = JCM 12249 = ATCC 15930</name>
    <dbReference type="NCBI Taxonomy" id="1122985"/>
    <lineage>
        <taxon>Bacteria</taxon>
        <taxon>Pseudomonadati</taxon>
        <taxon>Bacteroidota</taxon>
        <taxon>Bacteroidia</taxon>
        <taxon>Bacteroidales</taxon>
        <taxon>Prevotellaceae</taxon>
        <taxon>Hoylesella</taxon>
    </lineage>
</organism>
<comment type="caution">
    <text evidence="2">The sequence shown here is derived from an EMBL/GenBank/DDBJ whole genome shotgun (WGS) entry which is preliminary data.</text>
</comment>
<dbReference type="EMBL" id="JNGW01000067">
    <property type="protein sequence ID" value="KDR52330.1"/>
    <property type="molecule type" value="Genomic_DNA"/>
</dbReference>
<keyword evidence="3" id="KW-1185">Reference proteome</keyword>
<dbReference type="HOGENOM" id="CLU_3064760_0_0_10"/>